<dbReference type="SFLD" id="SFLDS00003">
    <property type="entry name" value="Haloacid_Dehalogenase"/>
    <property type="match status" value="1"/>
</dbReference>
<dbReference type="SUPFAM" id="SSF56784">
    <property type="entry name" value="HAD-like"/>
    <property type="match status" value="1"/>
</dbReference>
<evidence type="ECO:0000313" key="4">
    <source>
        <dbReference type="EMBL" id="MDV7267976.1"/>
    </source>
</evidence>
<comment type="cofactor">
    <cofactor evidence="1">
        <name>Mg(2+)</name>
        <dbReference type="ChEBI" id="CHEBI:18420"/>
    </cofactor>
</comment>
<dbReference type="GO" id="GO:0016787">
    <property type="term" value="F:hydrolase activity"/>
    <property type="evidence" value="ECO:0007669"/>
    <property type="project" value="UniProtKB-KW"/>
</dbReference>
<dbReference type="PANTHER" id="PTHR46470">
    <property type="entry name" value="N-ACYLNEURAMINATE-9-PHOSPHATASE"/>
    <property type="match status" value="1"/>
</dbReference>
<dbReference type="InterPro" id="IPR023214">
    <property type="entry name" value="HAD_sf"/>
</dbReference>
<name>A0AAE4V4S5_9NOCA</name>
<dbReference type="InterPro" id="IPR036412">
    <property type="entry name" value="HAD-like_sf"/>
</dbReference>
<organism evidence="4 5">
    <name type="scientific">Rhodococcus oxybenzonivorans</name>
    <dbReference type="NCBI Taxonomy" id="1990687"/>
    <lineage>
        <taxon>Bacteria</taxon>
        <taxon>Bacillati</taxon>
        <taxon>Actinomycetota</taxon>
        <taxon>Actinomycetes</taxon>
        <taxon>Mycobacteriales</taxon>
        <taxon>Nocardiaceae</taxon>
        <taxon>Rhodococcus</taxon>
    </lineage>
</organism>
<dbReference type="EC" id="3.1.3.-" evidence="4"/>
<protein>
    <submittedName>
        <fullName evidence="4">HAD family hydrolase</fullName>
        <ecNumber evidence="4">3.1.3.-</ecNumber>
    </submittedName>
</protein>
<proteinExistence type="predicted"/>
<keyword evidence="2 4" id="KW-0378">Hydrolase</keyword>
<sequence>MSLLLLDLDNTLIDRTAAFGTWCVRFVAQFGGGAQEAQWLIGADRDGYQPRRQLAEAIRERYTLTRSTDSIVEALMEHLADIRVQPNVLDALTAASAAGWTPVVVTNGDARQQEAKLALSGLDRHLSGSVISGAVGVRKPDARIFRKAAAATGIGLDGGWMVGDHPVADIEGGRAAGLSTAWITRGRQWDTSIPPPTLTARSCAEAIARIVGGQSHSHRLPSRPGA</sequence>
<dbReference type="AlphaFoldDB" id="A0AAE4V4S5"/>
<dbReference type="EMBL" id="JAWLUP010000119">
    <property type="protein sequence ID" value="MDV7267976.1"/>
    <property type="molecule type" value="Genomic_DNA"/>
</dbReference>
<evidence type="ECO:0000256" key="1">
    <source>
        <dbReference type="ARBA" id="ARBA00001946"/>
    </source>
</evidence>
<dbReference type="Gene3D" id="3.40.50.1000">
    <property type="entry name" value="HAD superfamily/HAD-like"/>
    <property type="match status" value="1"/>
</dbReference>
<evidence type="ECO:0000256" key="2">
    <source>
        <dbReference type="ARBA" id="ARBA00022801"/>
    </source>
</evidence>
<reference evidence="4" key="1">
    <citation type="submission" date="2023-10" db="EMBL/GenBank/DDBJ databases">
        <title>Development of a sustainable strategy for remediation of hydrocarbon-contaminated territories based on the waste exchange concept.</title>
        <authorList>
            <person name="Krivoruchko A."/>
        </authorList>
    </citation>
    <scope>NUCLEOTIDE SEQUENCE</scope>
    <source>
        <strain evidence="4">IEGM 68</strain>
    </source>
</reference>
<dbReference type="RefSeq" id="WP_213572779.1">
    <property type="nucleotide sequence ID" value="NZ_JAWLUP010000119.1"/>
</dbReference>
<accession>A0AAE4V4S5</accession>
<keyword evidence="3" id="KW-0460">Magnesium</keyword>
<dbReference type="SFLD" id="SFLDG01129">
    <property type="entry name" value="C1.5:_HAD__Beta-PGM__Phosphata"/>
    <property type="match status" value="1"/>
</dbReference>
<dbReference type="InterPro" id="IPR051400">
    <property type="entry name" value="HAD-like_hydrolase"/>
</dbReference>
<dbReference type="NCBIfam" id="TIGR01549">
    <property type="entry name" value="HAD-SF-IA-v1"/>
    <property type="match status" value="1"/>
</dbReference>
<dbReference type="GO" id="GO:0044281">
    <property type="term" value="P:small molecule metabolic process"/>
    <property type="evidence" value="ECO:0007669"/>
    <property type="project" value="UniProtKB-ARBA"/>
</dbReference>
<comment type="caution">
    <text evidence="4">The sequence shown here is derived from an EMBL/GenBank/DDBJ whole genome shotgun (WGS) entry which is preliminary data.</text>
</comment>
<dbReference type="Pfam" id="PF00702">
    <property type="entry name" value="Hydrolase"/>
    <property type="match status" value="1"/>
</dbReference>
<evidence type="ECO:0000313" key="5">
    <source>
        <dbReference type="Proteomes" id="UP001185863"/>
    </source>
</evidence>
<evidence type="ECO:0000256" key="3">
    <source>
        <dbReference type="ARBA" id="ARBA00022842"/>
    </source>
</evidence>
<dbReference type="InterPro" id="IPR006439">
    <property type="entry name" value="HAD-SF_hydro_IA"/>
</dbReference>
<dbReference type="Proteomes" id="UP001185863">
    <property type="component" value="Unassembled WGS sequence"/>
</dbReference>
<dbReference type="PANTHER" id="PTHR46470:SF4">
    <property type="entry name" value="5-AMINO-6-(5-PHOSPHO-D-RIBITYLAMINO)URACIL PHOSPHATASE YIGB"/>
    <property type="match status" value="1"/>
</dbReference>
<gene>
    <name evidence="4" type="ORF">R4315_25985</name>
</gene>
<dbReference type="Gene3D" id="1.20.120.710">
    <property type="entry name" value="Haloacid dehalogenase hydrolase-like domain"/>
    <property type="match status" value="1"/>
</dbReference>